<dbReference type="Pfam" id="PF20152">
    <property type="entry name" value="DUF6534"/>
    <property type="match status" value="1"/>
</dbReference>
<dbReference type="EMBL" id="KN817636">
    <property type="protein sequence ID" value="KJA15763.1"/>
    <property type="molecule type" value="Genomic_DNA"/>
</dbReference>
<dbReference type="OrthoDB" id="2929525at2759"/>
<keyword evidence="4" id="KW-1185">Reference proteome</keyword>
<feature type="transmembrane region" description="Helical" evidence="1">
    <location>
        <begin position="91"/>
        <end position="111"/>
    </location>
</feature>
<name>A0A0D2LY17_HYPSF</name>
<feature type="transmembrane region" description="Helical" evidence="1">
    <location>
        <begin position="123"/>
        <end position="144"/>
    </location>
</feature>
<reference evidence="4" key="1">
    <citation type="submission" date="2014-04" db="EMBL/GenBank/DDBJ databases">
        <title>Evolutionary Origins and Diversification of the Mycorrhizal Mutualists.</title>
        <authorList>
            <consortium name="DOE Joint Genome Institute"/>
            <consortium name="Mycorrhizal Genomics Consortium"/>
            <person name="Kohler A."/>
            <person name="Kuo A."/>
            <person name="Nagy L.G."/>
            <person name="Floudas D."/>
            <person name="Copeland A."/>
            <person name="Barry K.W."/>
            <person name="Cichocki N."/>
            <person name="Veneault-Fourrey C."/>
            <person name="LaButti K."/>
            <person name="Lindquist E.A."/>
            <person name="Lipzen A."/>
            <person name="Lundell T."/>
            <person name="Morin E."/>
            <person name="Murat C."/>
            <person name="Riley R."/>
            <person name="Ohm R."/>
            <person name="Sun H."/>
            <person name="Tunlid A."/>
            <person name="Henrissat B."/>
            <person name="Grigoriev I.V."/>
            <person name="Hibbett D.S."/>
            <person name="Martin F."/>
        </authorList>
    </citation>
    <scope>NUCLEOTIDE SEQUENCE [LARGE SCALE GENOMIC DNA]</scope>
    <source>
        <strain evidence="4">FD-334 SS-4</strain>
    </source>
</reference>
<feature type="transmembrane region" description="Helical" evidence="1">
    <location>
        <begin position="235"/>
        <end position="256"/>
    </location>
</feature>
<feature type="domain" description="DUF6534" evidence="2">
    <location>
        <begin position="174"/>
        <end position="260"/>
    </location>
</feature>
<gene>
    <name evidence="3" type="ORF">HYPSUDRAFT_207618</name>
</gene>
<organism evidence="3 4">
    <name type="scientific">Hypholoma sublateritium (strain FD-334 SS-4)</name>
    <dbReference type="NCBI Taxonomy" id="945553"/>
    <lineage>
        <taxon>Eukaryota</taxon>
        <taxon>Fungi</taxon>
        <taxon>Dikarya</taxon>
        <taxon>Basidiomycota</taxon>
        <taxon>Agaricomycotina</taxon>
        <taxon>Agaricomycetes</taxon>
        <taxon>Agaricomycetidae</taxon>
        <taxon>Agaricales</taxon>
        <taxon>Agaricineae</taxon>
        <taxon>Strophariaceae</taxon>
        <taxon>Hypholoma</taxon>
    </lineage>
</organism>
<keyword evidence="1" id="KW-0472">Membrane</keyword>
<protein>
    <recommendedName>
        <fullName evidence="2">DUF6534 domain-containing protein</fullName>
    </recommendedName>
</protein>
<dbReference type="PANTHER" id="PTHR40465:SF1">
    <property type="entry name" value="DUF6534 DOMAIN-CONTAINING PROTEIN"/>
    <property type="match status" value="1"/>
</dbReference>
<dbReference type="Proteomes" id="UP000054270">
    <property type="component" value="Unassembled WGS sequence"/>
</dbReference>
<dbReference type="AlphaFoldDB" id="A0A0D2LY17"/>
<evidence type="ECO:0000256" key="1">
    <source>
        <dbReference type="SAM" id="Phobius"/>
    </source>
</evidence>
<proteinExistence type="predicted"/>
<feature type="transmembrane region" description="Helical" evidence="1">
    <location>
        <begin position="164"/>
        <end position="189"/>
    </location>
</feature>
<keyword evidence="1" id="KW-0812">Transmembrane</keyword>
<dbReference type="STRING" id="945553.A0A0D2LY17"/>
<feature type="transmembrane region" description="Helical" evidence="1">
    <location>
        <begin position="210"/>
        <end position="229"/>
    </location>
</feature>
<keyword evidence="1" id="KW-1133">Transmembrane helix</keyword>
<dbReference type="OMA" id="YHYAIAN"/>
<feature type="transmembrane region" description="Helical" evidence="1">
    <location>
        <begin position="55"/>
        <end position="79"/>
    </location>
</feature>
<dbReference type="InterPro" id="IPR045339">
    <property type="entry name" value="DUF6534"/>
</dbReference>
<evidence type="ECO:0000259" key="2">
    <source>
        <dbReference type="Pfam" id="PF20152"/>
    </source>
</evidence>
<evidence type="ECO:0000313" key="3">
    <source>
        <dbReference type="EMBL" id="KJA15763.1"/>
    </source>
</evidence>
<feature type="transmembrane region" description="Helical" evidence="1">
    <location>
        <begin position="20"/>
        <end position="43"/>
    </location>
</feature>
<evidence type="ECO:0000313" key="4">
    <source>
        <dbReference type="Proteomes" id="UP000054270"/>
    </source>
</evidence>
<accession>A0A0D2LY17</accession>
<dbReference type="PANTHER" id="PTHR40465">
    <property type="entry name" value="CHROMOSOME 1, WHOLE GENOME SHOTGUN SEQUENCE"/>
    <property type="match status" value="1"/>
</dbReference>
<sequence>MVTTSAGLLLDMETPENLGALEIATCLSLMLQGVSLAQGYTYYTHCSRDRLRLKILVLSLLVLDTFHSFTSGHMIYFSSITHTGHAEANSIPLSVTVAIESIITFLVEAFFAQRIWRLSMRRAPALACFAPAALRFACAAVLSGASVRDVFRTPNGVFVNELNWLITTGLALGAATDVLIATCMIFYLARMFSMYNLRSTTAMLNRLVRMSLQTGLLTSITSVSVIITFQAMSNMIWVALYVILAKLYALSLLVSLNARHAAAATLAPPSHPDAEMPTQSLNFAPRSISFARARDGDGHAVERERRGKEVGLVDVAAGRV</sequence>